<keyword evidence="2" id="KW-1185">Reference proteome</keyword>
<proteinExistence type="predicted"/>
<gene>
    <name evidence="1" type="ORF">HDA36_005346</name>
</gene>
<evidence type="ECO:0008006" key="3">
    <source>
        <dbReference type="Google" id="ProtNLM"/>
    </source>
</evidence>
<sequence length="274" mass="30236">MSTTTDDETITRRGELARLLTDRDRAVIASLGDHRVMTTHHLAALHFHDVASQQARRRLLGLHRRGVLDRFRPHLPRGGAPWHWVLGADGEHIYADIHAMDKPAQRPGSRILIAHSAKLGHALGLAGCHVEFVKAARSSGARLLRWRTEADCARRWGAHIRPDAYLRWAETEHAPVLEAFLEYDNGTEPHFRVARKLRGYTDHAAAHARTDHVLFVVPTAARESGLARALASHTTPAVTVHLTTTALLHAPGPAAAIWRPAHDTGRLTPGDIAT</sequence>
<dbReference type="InterPro" id="IPR025855">
    <property type="entry name" value="Replic_Relax"/>
</dbReference>
<dbReference type="EMBL" id="JACHDB010000002">
    <property type="protein sequence ID" value="MBB5435198.1"/>
    <property type="molecule type" value="Genomic_DNA"/>
</dbReference>
<evidence type="ECO:0000313" key="1">
    <source>
        <dbReference type="EMBL" id="MBB5435198.1"/>
    </source>
</evidence>
<dbReference type="RefSeq" id="WP_184397840.1">
    <property type="nucleotide sequence ID" value="NZ_BAAAJD010000117.1"/>
</dbReference>
<name>A0A7W8QSP7_9ACTN</name>
<reference evidence="1 2" key="1">
    <citation type="submission" date="2020-08" db="EMBL/GenBank/DDBJ databases">
        <title>Sequencing the genomes of 1000 actinobacteria strains.</title>
        <authorList>
            <person name="Klenk H.-P."/>
        </authorList>
    </citation>
    <scope>NUCLEOTIDE SEQUENCE [LARGE SCALE GENOMIC DNA]</scope>
    <source>
        <strain evidence="1 2">DSM 44551</strain>
    </source>
</reference>
<dbReference type="Pfam" id="PF13814">
    <property type="entry name" value="Replic_Relax"/>
    <property type="match status" value="1"/>
</dbReference>
<dbReference type="AlphaFoldDB" id="A0A7W8QSP7"/>
<dbReference type="Proteomes" id="UP000572635">
    <property type="component" value="Unassembled WGS sequence"/>
</dbReference>
<organism evidence="1 2">
    <name type="scientific">Nocardiopsis composta</name>
    <dbReference type="NCBI Taxonomy" id="157465"/>
    <lineage>
        <taxon>Bacteria</taxon>
        <taxon>Bacillati</taxon>
        <taxon>Actinomycetota</taxon>
        <taxon>Actinomycetes</taxon>
        <taxon>Streptosporangiales</taxon>
        <taxon>Nocardiopsidaceae</taxon>
        <taxon>Nocardiopsis</taxon>
    </lineage>
</organism>
<accession>A0A7W8QSP7</accession>
<comment type="caution">
    <text evidence="1">The sequence shown here is derived from an EMBL/GenBank/DDBJ whole genome shotgun (WGS) entry which is preliminary data.</text>
</comment>
<protein>
    <recommendedName>
        <fullName evidence="3">Protein involved in plasmid replication-relaxation</fullName>
    </recommendedName>
</protein>
<evidence type="ECO:0000313" key="2">
    <source>
        <dbReference type="Proteomes" id="UP000572635"/>
    </source>
</evidence>